<keyword evidence="3" id="KW-1185">Reference proteome</keyword>
<dbReference type="PANTHER" id="PTHR45871">
    <property type="entry name" value="N-ACETYLGLUCOSAMINYL-PHOSPHATIDYLINOSITOL BIOSYNTHETIC PROTEIN"/>
    <property type="match status" value="1"/>
</dbReference>
<sequence>MDLFHPNVSGVESHVYMLSANLIKRGHKVHSPNRIGIHWLLPSPKVYHLPFVPIASSAILPNFSTFLPYLRTILIREHIHLIPAHASLSSLSHEGILHSHLLGVRMVFTDHSLFGFKDTASILTNKLLVGTLRNVDAVICLFDKSGRVQHKVYVILNALVPEHFQPETLKTSDIGKTWLPVTFDLLTSSHIDLLVTTAPRICNAFLNICFVVVIDLPQMHEKHNLQDGIELLRPIRPNAVRSVLMRGAIFLDTSLMDPLVSPSSRWLAQGYVFRAISEAIEMISDGKHDPIHAHERVKTFYDWAQVAERTEVVYDTDVKSRQMELWERTKRTMGLGPFAGPVYLIILWFPRDDMDFVVRHWDCDRFAQCINQDPQAATAWP</sequence>
<dbReference type="FunCoup" id="A0A2H3DKG2">
    <property type="interactions" value="258"/>
</dbReference>
<accession>A0A2H3DKG2</accession>
<dbReference type="Gene3D" id="3.40.50.2000">
    <property type="entry name" value="Glycogen Phosphorylase B"/>
    <property type="match status" value="1"/>
</dbReference>
<dbReference type="EMBL" id="KZ293653">
    <property type="protein sequence ID" value="PBK94570.1"/>
    <property type="molecule type" value="Genomic_DNA"/>
</dbReference>
<dbReference type="InterPro" id="IPR013234">
    <property type="entry name" value="PIGA_GPI_anchor_biosynthesis"/>
</dbReference>
<dbReference type="SUPFAM" id="SSF53756">
    <property type="entry name" value="UDP-Glycosyltransferase/glycogen phosphorylase"/>
    <property type="match status" value="1"/>
</dbReference>
<dbReference type="GO" id="GO:0017176">
    <property type="term" value="F:phosphatidylinositol N-acetylglucosaminyltransferase activity"/>
    <property type="evidence" value="ECO:0007669"/>
    <property type="project" value="TreeGrafter"/>
</dbReference>
<proteinExistence type="predicted"/>
<dbReference type="STRING" id="47427.A0A2H3DKG2"/>
<evidence type="ECO:0000313" key="3">
    <source>
        <dbReference type="Proteomes" id="UP000217790"/>
    </source>
</evidence>
<dbReference type="AlphaFoldDB" id="A0A2H3DKG2"/>
<dbReference type="GO" id="GO:0006506">
    <property type="term" value="P:GPI anchor biosynthetic process"/>
    <property type="evidence" value="ECO:0007669"/>
    <property type="project" value="InterPro"/>
</dbReference>
<dbReference type="OrthoDB" id="734129at2759"/>
<evidence type="ECO:0000259" key="1">
    <source>
        <dbReference type="Pfam" id="PF08288"/>
    </source>
</evidence>
<dbReference type="GO" id="GO:0000506">
    <property type="term" value="C:glycosylphosphatidylinositol-N-acetylglucosaminyltransferase (GPI-GnT) complex"/>
    <property type="evidence" value="ECO:0007669"/>
    <property type="project" value="TreeGrafter"/>
</dbReference>
<dbReference type="PANTHER" id="PTHR45871:SF1">
    <property type="entry name" value="PHOSPHATIDYLINOSITOL N-ACETYLGLUCOSAMINYLTRANSFERASE SUBUNIT A"/>
    <property type="match status" value="1"/>
</dbReference>
<protein>
    <submittedName>
        <fullName evidence="2">PIGA-domain-containing protein</fullName>
    </submittedName>
</protein>
<name>A0A2H3DKG2_ARMGA</name>
<feature type="domain" description="PIGA GPI anchor biosynthesis" evidence="1">
    <location>
        <begin position="32"/>
        <end position="118"/>
    </location>
</feature>
<reference evidence="3" key="1">
    <citation type="journal article" date="2017" name="Nat. Ecol. Evol.">
        <title>Genome expansion and lineage-specific genetic innovations in the forest pathogenic fungi Armillaria.</title>
        <authorList>
            <person name="Sipos G."/>
            <person name="Prasanna A.N."/>
            <person name="Walter M.C."/>
            <person name="O'Connor E."/>
            <person name="Balint B."/>
            <person name="Krizsan K."/>
            <person name="Kiss B."/>
            <person name="Hess J."/>
            <person name="Varga T."/>
            <person name="Slot J."/>
            <person name="Riley R."/>
            <person name="Boka B."/>
            <person name="Rigling D."/>
            <person name="Barry K."/>
            <person name="Lee J."/>
            <person name="Mihaltcheva S."/>
            <person name="LaButti K."/>
            <person name="Lipzen A."/>
            <person name="Waldron R."/>
            <person name="Moloney N.M."/>
            <person name="Sperisen C."/>
            <person name="Kredics L."/>
            <person name="Vagvoelgyi C."/>
            <person name="Patrignani A."/>
            <person name="Fitzpatrick D."/>
            <person name="Nagy I."/>
            <person name="Doyle S."/>
            <person name="Anderson J.B."/>
            <person name="Grigoriev I.V."/>
            <person name="Gueldener U."/>
            <person name="Muensterkoetter M."/>
            <person name="Nagy L.G."/>
        </authorList>
    </citation>
    <scope>NUCLEOTIDE SEQUENCE [LARGE SCALE GENOMIC DNA]</scope>
    <source>
        <strain evidence="3">Ar21-2</strain>
    </source>
</reference>
<dbReference type="InParanoid" id="A0A2H3DKG2"/>
<evidence type="ECO:0000313" key="2">
    <source>
        <dbReference type="EMBL" id="PBK94570.1"/>
    </source>
</evidence>
<gene>
    <name evidence="2" type="ORF">ARMGADRAFT_1045538</name>
</gene>
<dbReference type="Pfam" id="PF08288">
    <property type="entry name" value="PIGA"/>
    <property type="match status" value="1"/>
</dbReference>
<organism evidence="2 3">
    <name type="scientific">Armillaria gallica</name>
    <name type="common">Bulbous honey fungus</name>
    <name type="synonym">Armillaria bulbosa</name>
    <dbReference type="NCBI Taxonomy" id="47427"/>
    <lineage>
        <taxon>Eukaryota</taxon>
        <taxon>Fungi</taxon>
        <taxon>Dikarya</taxon>
        <taxon>Basidiomycota</taxon>
        <taxon>Agaricomycotina</taxon>
        <taxon>Agaricomycetes</taxon>
        <taxon>Agaricomycetidae</taxon>
        <taxon>Agaricales</taxon>
        <taxon>Marasmiineae</taxon>
        <taxon>Physalacriaceae</taxon>
        <taxon>Armillaria</taxon>
    </lineage>
</organism>
<dbReference type="Proteomes" id="UP000217790">
    <property type="component" value="Unassembled WGS sequence"/>
</dbReference>